<reference evidence="2 3" key="1">
    <citation type="submission" date="2019-05" db="EMBL/GenBank/DDBJ databases">
        <authorList>
            <consortium name="Pathogen Informatics"/>
        </authorList>
    </citation>
    <scope>NUCLEOTIDE SEQUENCE [LARGE SCALE GENOMIC DNA]</scope>
    <source>
        <strain evidence="2 3">NCTC5385</strain>
    </source>
</reference>
<keyword evidence="2" id="KW-0762">Sugar transport</keyword>
<proteinExistence type="predicted"/>
<protein>
    <submittedName>
        <fullName evidence="2">Sugar transporter</fullName>
    </submittedName>
</protein>
<gene>
    <name evidence="2" type="primary">uidB</name>
    <name evidence="2" type="ORF">NCTC5385_01537</name>
</gene>
<dbReference type="AlphaFoldDB" id="A0A4U9YTU5"/>
<dbReference type="Pfam" id="PF13347">
    <property type="entry name" value="MFS_2"/>
    <property type="match status" value="1"/>
</dbReference>
<evidence type="ECO:0000256" key="1">
    <source>
        <dbReference type="SAM" id="Phobius"/>
    </source>
</evidence>
<dbReference type="PANTHER" id="PTHR11328">
    <property type="entry name" value="MAJOR FACILITATOR SUPERFAMILY DOMAIN-CONTAINING PROTEIN"/>
    <property type="match status" value="1"/>
</dbReference>
<organism evidence="2 3">
    <name type="scientific">Streptococcus pseudoporcinus</name>
    <dbReference type="NCBI Taxonomy" id="361101"/>
    <lineage>
        <taxon>Bacteria</taxon>
        <taxon>Bacillati</taxon>
        <taxon>Bacillota</taxon>
        <taxon>Bacilli</taxon>
        <taxon>Lactobacillales</taxon>
        <taxon>Streptococcaceae</taxon>
        <taxon>Streptococcus</taxon>
    </lineage>
</organism>
<evidence type="ECO:0000313" key="3">
    <source>
        <dbReference type="Proteomes" id="UP000304914"/>
    </source>
</evidence>
<keyword evidence="1" id="KW-0812">Transmembrane</keyword>
<feature type="transmembrane region" description="Helical" evidence="1">
    <location>
        <begin position="156"/>
        <end position="175"/>
    </location>
</feature>
<dbReference type="GO" id="GO:0008643">
    <property type="term" value="P:carbohydrate transport"/>
    <property type="evidence" value="ECO:0007669"/>
    <property type="project" value="InterPro"/>
</dbReference>
<dbReference type="STRING" id="873448.STRPO_2001"/>
<dbReference type="GO" id="GO:0015293">
    <property type="term" value="F:symporter activity"/>
    <property type="evidence" value="ECO:0007669"/>
    <property type="project" value="InterPro"/>
</dbReference>
<dbReference type="Proteomes" id="UP000304914">
    <property type="component" value="Chromosome"/>
</dbReference>
<name>A0A4U9YTU5_9STRE</name>
<keyword evidence="2" id="KW-0813">Transport</keyword>
<dbReference type="RefSeq" id="WP_138068691.1">
    <property type="nucleotide sequence ID" value="NZ_LR594035.1"/>
</dbReference>
<feature type="transmembrane region" description="Helical" evidence="1">
    <location>
        <begin position="346"/>
        <end position="364"/>
    </location>
</feature>
<dbReference type="InterPro" id="IPR039672">
    <property type="entry name" value="MFS_2"/>
</dbReference>
<feature type="transmembrane region" description="Helical" evidence="1">
    <location>
        <begin position="397"/>
        <end position="422"/>
    </location>
</feature>
<dbReference type="EMBL" id="LR594035">
    <property type="protein sequence ID" value="VTS31080.1"/>
    <property type="molecule type" value="Genomic_DNA"/>
</dbReference>
<feature type="transmembrane region" description="Helical" evidence="1">
    <location>
        <begin position="249"/>
        <end position="277"/>
    </location>
</feature>
<feature type="transmembrane region" description="Helical" evidence="1">
    <location>
        <begin position="34"/>
        <end position="57"/>
    </location>
</feature>
<dbReference type="InterPro" id="IPR036259">
    <property type="entry name" value="MFS_trans_sf"/>
</dbReference>
<feature type="transmembrane region" description="Helical" evidence="1">
    <location>
        <begin position="92"/>
        <end position="111"/>
    </location>
</feature>
<sequence length="517" mass="57393">MEKTIEYREEVVSYNRAKVWELVLFALNNAYTNIYLFTFMFVTYFSTGILGLAAIFVSQIMGYIRIFDGFIDPAIGIVIDKTETKFGKYRPILILGNIITALSLLLLLALSNVDQSIRFPLFVIVLIIHKIGYSMQQTITKAGQTALTNDPKQRPIFNIVDAVMTTSLMTGGQFVVSSFLVPKFGNFTPQFFNALIYGTIIISAVLATLAVIGIWSKDRKEFFGLGENTQKTQLKDYWKVIKGNKPLQVLSLAAALVKFTVQFFGDSVVMVMLYGILFGNYALSGHFSLLFVIPGVLLNIVISNIARKKGLRFSYVRSLQLALISLLAFGVVLYFGKQGSLSLTNINLYTICFIITYMCARYISQAPAGLVLTMGADISDYETSESGRYVSGMIGTIFSLTDSIASSFAPMVVGAILATIGFSKAYPTMDTPLTPELKMATIILLVGIPFISLLVALVLMTFYKLDKEEMVRIQEKIQIMKSASSDERVKAIAKNVPLTDMDYVDVTQYPRCDSISY</sequence>
<dbReference type="GO" id="GO:0005886">
    <property type="term" value="C:plasma membrane"/>
    <property type="evidence" value="ECO:0007669"/>
    <property type="project" value="TreeGrafter"/>
</dbReference>
<feature type="transmembrane region" description="Helical" evidence="1">
    <location>
        <begin position="195"/>
        <end position="215"/>
    </location>
</feature>
<feature type="transmembrane region" description="Helical" evidence="1">
    <location>
        <begin position="283"/>
        <end position="302"/>
    </location>
</feature>
<keyword evidence="1" id="KW-1133">Transmembrane helix</keyword>
<feature type="transmembrane region" description="Helical" evidence="1">
    <location>
        <begin position="442"/>
        <end position="463"/>
    </location>
</feature>
<feature type="transmembrane region" description="Helical" evidence="1">
    <location>
        <begin position="117"/>
        <end position="135"/>
    </location>
</feature>
<dbReference type="PANTHER" id="PTHR11328:SF28">
    <property type="entry name" value="MAJOR FACILITATOR SUPERFAMILY DOMAIN-CONTAINING PROTEIN 12"/>
    <property type="match status" value="1"/>
</dbReference>
<dbReference type="SUPFAM" id="SSF103473">
    <property type="entry name" value="MFS general substrate transporter"/>
    <property type="match status" value="1"/>
</dbReference>
<keyword evidence="1" id="KW-0472">Membrane</keyword>
<feature type="transmembrane region" description="Helical" evidence="1">
    <location>
        <begin position="314"/>
        <end position="334"/>
    </location>
</feature>
<evidence type="ECO:0000313" key="2">
    <source>
        <dbReference type="EMBL" id="VTS31080.1"/>
    </source>
</evidence>
<accession>A0A4U9YTU5</accession>